<evidence type="ECO:0000256" key="3">
    <source>
        <dbReference type="ARBA" id="ARBA00022670"/>
    </source>
</evidence>
<dbReference type="Gene3D" id="3.90.226.10">
    <property type="entry name" value="2-enoyl-CoA Hydratase, Chain A, domain 1"/>
    <property type="match status" value="1"/>
</dbReference>
<dbReference type="Proteomes" id="UP000440004">
    <property type="component" value="Unassembled WGS sequence"/>
</dbReference>
<evidence type="ECO:0000256" key="2">
    <source>
        <dbReference type="ARBA" id="ARBA00022490"/>
    </source>
</evidence>
<dbReference type="InterPro" id="IPR023562">
    <property type="entry name" value="ClpP/TepA"/>
</dbReference>
<evidence type="ECO:0000313" key="8">
    <source>
        <dbReference type="EMBL" id="MPW25508.1"/>
    </source>
</evidence>
<dbReference type="NCBIfam" id="NF045542">
    <property type="entry name" value="Clp_rel_HeadMat"/>
    <property type="match status" value="1"/>
</dbReference>
<keyword evidence="5" id="KW-0720">Serine protease</keyword>
<organism evidence="8 9">
    <name type="scientific">Alkalibaculum sporogenes</name>
    <dbReference type="NCBI Taxonomy" id="2655001"/>
    <lineage>
        <taxon>Bacteria</taxon>
        <taxon>Bacillati</taxon>
        <taxon>Bacillota</taxon>
        <taxon>Clostridia</taxon>
        <taxon>Eubacteriales</taxon>
        <taxon>Eubacteriaceae</taxon>
        <taxon>Alkalibaculum</taxon>
    </lineage>
</organism>
<name>A0A6A7K7P4_9FIRM</name>
<evidence type="ECO:0000256" key="7">
    <source>
        <dbReference type="SAM" id="MobiDB-lite"/>
    </source>
</evidence>
<dbReference type="SUPFAM" id="SSF52096">
    <property type="entry name" value="ClpP/crotonase"/>
    <property type="match status" value="1"/>
</dbReference>
<comment type="caution">
    <text evidence="8">The sequence shown here is derived from an EMBL/GenBank/DDBJ whole genome shotgun (WGS) entry which is preliminary data.</text>
</comment>
<comment type="similarity">
    <text evidence="1 6">Belongs to the peptidase S14 family.</text>
</comment>
<dbReference type="GO" id="GO:0009368">
    <property type="term" value="C:endopeptidase Clp complex"/>
    <property type="evidence" value="ECO:0007669"/>
    <property type="project" value="TreeGrafter"/>
</dbReference>
<evidence type="ECO:0000256" key="5">
    <source>
        <dbReference type="ARBA" id="ARBA00022825"/>
    </source>
</evidence>
<protein>
    <recommendedName>
        <fullName evidence="6">ATP-dependent Clp protease proteolytic subunit</fullName>
    </recommendedName>
</protein>
<evidence type="ECO:0000313" key="9">
    <source>
        <dbReference type="Proteomes" id="UP000440004"/>
    </source>
</evidence>
<dbReference type="CDD" id="cd07016">
    <property type="entry name" value="S14_ClpP_1"/>
    <property type="match status" value="1"/>
</dbReference>
<dbReference type="RefSeq" id="WP_152803044.1">
    <property type="nucleotide sequence ID" value="NZ_WHNX01000008.1"/>
</dbReference>
<dbReference type="GO" id="GO:0051117">
    <property type="term" value="F:ATPase binding"/>
    <property type="evidence" value="ECO:0007669"/>
    <property type="project" value="TreeGrafter"/>
</dbReference>
<dbReference type="PRINTS" id="PR00127">
    <property type="entry name" value="CLPPROTEASEP"/>
</dbReference>
<accession>A0A6A7K7P4</accession>
<dbReference type="GO" id="GO:0004176">
    <property type="term" value="F:ATP-dependent peptidase activity"/>
    <property type="evidence" value="ECO:0007669"/>
    <property type="project" value="InterPro"/>
</dbReference>
<dbReference type="InterPro" id="IPR029045">
    <property type="entry name" value="ClpP/crotonase-like_dom_sf"/>
</dbReference>
<evidence type="ECO:0000256" key="4">
    <source>
        <dbReference type="ARBA" id="ARBA00022801"/>
    </source>
</evidence>
<dbReference type="Pfam" id="PF00574">
    <property type="entry name" value="CLP_protease"/>
    <property type="match status" value="1"/>
</dbReference>
<keyword evidence="2" id="KW-0963">Cytoplasm</keyword>
<proteinExistence type="inferred from homology"/>
<feature type="region of interest" description="Disordered" evidence="7">
    <location>
        <begin position="225"/>
        <end position="250"/>
    </location>
</feature>
<dbReference type="EMBL" id="WHNX01000008">
    <property type="protein sequence ID" value="MPW25508.1"/>
    <property type="molecule type" value="Genomic_DNA"/>
</dbReference>
<sequence>MKTNYFIKQSKVPESMDLYIYDYVTGDEVNVFGEVTESSTSANYIKSQLENAIDVKTINIYINSYGGSVSEGLAIYNQLKRHPAHKIVHIDGFACSIASVIAMARDKVIMGSNTLMMIHHAAMGVFGNAKDLKKAAADIEIIDGASCSSYLAKAGNKLTQAKLTQLLDNETWLDATQCIYYGLADSIEGEEDSTNTIDQAKQRYKQSIQAEINRTQKDIKVPKELTKQKTNAEKLMEAYKNRKTNGEKLN</sequence>
<keyword evidence="3 8" id="KW-0645">Protease</keyword>
<keyword evidence="9" id="KW-1185">Reference proteome</keyword>
<evidence type="ECO:0000256" key="1">
    <source>
        <dbReference type="ARBA" id="ARBA00007039"/>
    </source>
</evidence>
<reference evidence="8 9" key="1">
    <citation type="submission" date="2019-10" db="EMBL/GenBank/DDBJ databases">
        <title>Alkalibaculum tamaniensis sp.nov., a new alkaliphilic acetogen, isolated on methoxylated aromatics from a mud volcano.</title>
        <authorList>
            <person name="Khomyakova M.A."/>
            <person name="Merkel A.Y."/>
            <person name="Bonch-Osmolovskaya E.A."/>
            <person name="Slobodkin A.I."/>
        </authorList>
    </citation>
    <scope>NUCLEOTIDE SEQUENCE [LARGE SCALE GENOMIC DNA]</scope>
    <source>
        <strain evidence="8 9">M08DMB</strain>
    </source>
</reference>
<dbReference type="InterPro" id="IPR001907">
    <property type="entry name" value="ClpP"/>
</dbReference>
<dbReference type="GO" id="GO:0006515">
    <property type="term" value="P:protein quality control for misfolded or incompletely synthesized proteins"/>
    <property type="evidence" value="ECO:0007669"/>
    <property type="project" value="TreeGrafter"/>
</dbReference>
<keyword evidence="4" id="KW-0378">Hydrolase</keyword>
<gene>
    <name evidence="8" type="ORF">GC105_06875</name>
</gene>
<dbReference type="PANTHER" id="PTHR10381:SF70">
    <property type="entry name" value="ATP-DEPENDENT CLP PROTEASE PROTEOLYTIC SUBUNIT"/>
    <property type="match status" value="1"/>
</dbReference>
<evidence type="ECO:0000256" key="6">
    <source>
        <dbReference type="RuleBase" id="RU003567"/>
    </source>
</evidence>
<dbReference type="AlphaFoldDB" id="A0A6A7K7P4"/>
<dbReference type="PANTHER" id="PTHR10381">
    <property type="entry name" value="ATP-DEPENDENT CLP PROTEASE PROTEOLYTIC SUBUNIT"/>
    <property type="match status" value="1"/>
</dbReference>
<dbReference type="GO" id="GO:0004252">
    <property type="term" value="F:serine-type endopeptidase activity"/>
    <property type="evidence" value="ECO:0007669"/>
    <property type="project" value="InterPro"/>
</dbReference>